<keyword evidence="2" id="KW-1185">Reference proteome</keyword>
<dbReference type="EMBL" id="JAWHQM010000002">
    <property type="protein sequence ID" value="KAK5624819.1"/>
    <property type="molecule type" value="Genomic_DNA"/>
</dbReference>
<evidence type="ECO:0000313" key="1">
    <source>
        <dbReference type="EMBL" id="KAK5624819.1"/>
    </source>
</evidence>
<sequence length="451" mass="50625">METTYSSIGVELEFLLCIAESDSLMKTPRRFRDSGAPLILPAGVRRYENIISHIISRVQRTINNALLGLRKPGDRVVQSDAQALADPEALHLRPYLRWNIGTDPSFSLPQAIKDKEQYIDEYRWYPTEISSPALWATEASWEEIGAVVKAVKNEFWVITPPDAGTHYHYGYGKDYIPCGKLRRIAALLFAADPIMVQLHPKYRRNRESCLSNRLYSRGAHGRSAAALSREIGAGNIEVEPEDSARSTIPSSFLMSFPRPVRERGHGLMIPFKRGELTGYTFSEALFGSSGYLQDNADDVRPADIPSVVHELLQCPNAPTVAELMRFSSDAEDRPAYSFRAYTLGIYKHVIRSNGEINVNFQNKRTIEFRQMASTMISDEVVAHGKIIVKLCEFAAEAALSDFWKVVLDCTVAELTGNWFDVFDLFAELALVSEARILQHAVARSRAETTSE</sequence>
<proteinExistence type="predicted"/>
<comment type="caution">
    <text evidence="1">The sequence shown here is derived from an EMBL/GenBank/DDBJ whole genome shotgun (WGS) entry which is preliminary data.</text>
</comment>
<dbReference type="AlphaFoldDB" id="A0AAN7U9Z1"/>
<dbReference type="Pfam" id="PF12224">
    <property type="entry name" value="Amidoligase_2"/>
    <property type="match status" value="1"/>
</dbReference>
<dbReference type="PANTHER" id="PTHR36847:SF1">
    <property type="entry name" value="AMIDOLIGASE ENZYME"/>
    <property type="match status" value="1"/>
</dbReference>
<gene>
    <name evidence="1" type="ORF">RRF57_000535</name>
</gene>
<reference evidence="1 2" key="1">
    <citation type="submission" date="2023-10" db="EMBL/GenBank/DDBJ databases">
        <title>Draft genome sequence of Xylaria bambusicola isolate GMP-LS, the root and basal stem rot pathogen of sugarcane in Indonesia.</title>
        <authorList>
            <person name="Selvaraj P."/>
            <person name="Muralishankar V."/>
            <person name="Muruganantham S."/>
            <person name="Sp S."/>
            <person name="Haryani S."/>
            <person name="Lau K.J.X."/>
            <person name="Naqvi N.I."/>
        </authorList>
    </citation>
    <scope>NUCLEOTIDE SEQUENCE [LARGE SCALE GENOMIC DNA]</scope>
    <source>
        <strain evidence="1">GMP-LS</strain>
    </source>
</reference>
<dbReference type="PANTHER" id="PTHR36847">
    <property type="entry name" value="AMIDOLIGASE ENZYME"/>
    <property type="match status" value="1"/>
</dbReference>
<dbReference type="Proteomes" id="UP001305414">
    <property type="component" value="Unassembled WGS sequence"/>
</dbReference>
<organism evidence="1 2">
    <name type="scientific">Xylaria bambusicola</name>
    <dbReference type="NCBI Taxonomy" id="326684"/>
    <lineage>
        <taxon>Eukaryota</taxon>
        <taxon>Fungi</taxon>
        <taxon>Dikarya</taxon>
        <taxon>Ascomycota</taxon>
        <taxon>Pezizomycotina</taxon>
        <taxon>Sordariomycetes</taxon>
        <taxon>Xylariomycetidae</taxon>
        <taxon>Xylariales</taxon>
        <taxon>Xylariaceae</taxon>
        <taxon>Xylaria</taxon>
    </lineage>
</organism>
<accession>A0AAN7U9Z1</accession>
<name>A0AAN7U9Z1_9PEZI</name>
<dbReference type="InterPro" id="IPR022025">
    <property type="entry name" value="Amidoligase_2"/>
</dbReference>
<protein>
    <submittedName>
        <fullName evidence="1">Uncharacterized protein</fullName>
    </submittedName>
</protein>
<evidence type="ECO:0000313" key="2">
    <source>
        <dbReference type="Proteomes" id="UP001305414"/>
    </source>
</evidence>